<evidence type="ECO:0000313" key="5">
    <source>
        <dbReference type="Proteomes" id="UP000196573"/>
    </source>
</evidence>
<keyword evidence="1" id="KW-0175">Coiled coil</keyword>
<feature type="domain" description="SET" evidence="3">
    <location>
        <begin position="36"/>
        <end position="178"/>
    </location>
</feature>
<dbReference type="Proteomes" id="UP000196573">
    <property type="component" value="Unassembled WGS sequence"/>
</dbReference>
<evidence type="ECO:0000256" key="2">
    <source>
        <dbReference type="SAM" id="MobiDB-lite"/>
    </source>
</evidence>
<keyword evidence="5" id="KW-1185">Reference proteome</keyword>
<dbReference type="SUPFAM" id="SSF82199">
    <property type="entry name" value="SET domain"/>
    <property type="match status" value="1"/>
</dbReference>
<accession>A0A1X7ARH7</accession>
<dbReference type="PROSITE" id="PS50280">
    <property type="entry name" value="SET"/>
    <property type="match status" value="1"/>
</dbReference>
<proteinExistence type="predicted"/>
<dbReference type="Pfam" id="PF00856">
    <property type="entry name" value="SET"/>
    <property type="match status" value="1"/>
</dbReference>
<evidence type="ECO:0000256" key="1">
    <source>
        <dbReference type="SAM" id="Coils"/>
    </source>
</evidence>
<dbReference type="SMART" id="SM00317">
    <property type="entry name" value="SET"/>
    <property type="match status" value="1"/>
</dbReference>
<dbReference type="InterPro" id="IPR044427">
    <property type="entry name" value="LegAS4-like_SET"/>
</dbReference>
<reference evidence="4 5" key="1">
    <citation type="submission" date="2017-03" db="EMBL/GenBank/DDBJ databases">
        <authorList>
            <person name="Afonso C.L."/>
            <person name="Miller P.J."/>
            <person name="Scott M.A."/>
            <person name="Spackman E."/>
            <person name="Goraichik I."/>
            <person name="Dimitrov K.M."/>
            <person name="Suarez D.L."/>
            <person name="Swayne D.E."/>
        </authorList>
    </citation>
    <scope>NUCLEOTIDE SEQUENCE [LARGE SCALE GENOMIC DNA]</scope>
    <source>
        <strain evidence="4">SB41UT1</strain>
    </source>
</reference>
<feature type="coiled-coil region" evidence="1">
    <location>
        <begin position="12"/>
        <end position="46"/>
    </location>
</feature>
<dbReference type="AlphaFoldDB" id="A0A1X7ARH7"/>
<dbReference type="InterPro" id="IPR001214">
    <property type="entry name" value="SET_dom"/>
</dbReference>
<dbReference type="RefSeq" id="WP_165767334.1">
    <property type="nucleotide sequence ID" value="NZ_CBCSCN010000005.1"/>
</dbReference>
<name>A0A1X7ARH7_9GAMM</name>
<dbReference type="Gene3D" id="2.170.270.10">
    <property type="entry name" value="SET domain"/>
    <property type="match status" value="1"/>
</dbReference>
<organism evidence="4 5">
    <name type="scientific">Parendozoicomonas haliclonae</name>
    <dbReference type="NCBI Taxonomy" id="1960125"/>
    <lineage>
        <taxon>Bacteria</taxon>
        <taxon>Pseudomonadati</taxon>
        <taxon>Pseudomonadota</taxon>
        <taxon>Gammaproteobacteria</taxon>
        <taxon>Oceanospirillales</taxon>
        <taxon>Endozoicomonadaceae</taxon>
        <taxon>Parendozoicomonas</taxon>
    </lineage>
</organism>
<feature type="compositionally biased region" description="Basic residues" evidence="2">
    <location>
        <begin position="221"/>
        <end position="231"/>
    </location>
</feature>
<evidence type="ECO:0000313" key="4">
    <source>
        <dbReference type="EMBL" id="SMA50007.1"/>
    </source>
</evidence>
<protein>
    <submittedName>
        <fullName evidence="4">SET domain protein</fullName>
    </submittedName>
</protein>
<dbReference type="EMBL" id="FWPT01000010">
    <property type="protein sequence ID" value="SMA50007.1"/>
    <property type="molecule type" value="Genomic_DNA"/>
</dbReference>
<gene>
    <name evidence="4" type="ORF">EHSB41UT_03798</name>
</gene>
<dbReference type="CDD" id="cd10522">
    <property type="entry name" value="SET_LegAS4-like"/>
    <property type="match status" value="1"/>
</dbReference>
<sequence length="231" mass="26497">MSHSELSQPQSESAVEERLSQLQSQIAELKARLANYEFELAEGQSRLEGAGSGLFAKTFIPSGRVVGEYTGTESFRLLVPATGRYVMWQRDAQGQPHFLDKDTYILWLVDDEEDDQPWMGDYPEIESGIDGSVSGNLMRYANSNDEPNLEMFVTENQRVVAISLRDIEPEEELFWDYHPGRDKDFSIIPDHIETDLERFIRVSDDGQVRLTDQALQIPQKRGGKKRKKKRR</sequence>
<dbReference type="InterPro" id="IPR046341">
    <property type="entry name" value="SET_dom_sf"/>
</dbReference>
<evidence type="ECO:0000259" key="3">
    <source>
        <dbReference type="PROSITE" id="PS50280"/>
    </source>
</evidence>
<feature type="region of interest" description="Disordered" evidence="2">
    <location>
        <begin position="211"/>
        <end position="231"/>
    </location>
</feature>